<accession>F7FNM5</accession>
<feature type="chain" id="PRO_5023840659" description="Enamelin" evidence="2">
    <location>
        <begin position="17"/>
        <end position="1066"/>
    </location>
</feature>
<evidence type="ECO:0000313" key="4">
    <source>
        <dbReference type="Proteomes" id="UP000002280"/>
    </source>
</evidence>
<evidence type="ECO:0000256" key="1">
    <source>
        <dbReference type="SAM" id="MobiDB-lite"/>
    </source>
</evidence>
<dbReference type="PANTHER" id="PTHR16784:SF2">
    <property type="entry name" value="ENAMELIN"/>
    <property type="match status" value="1"/>
</dbReference>
<dbReference type="eggNOG" id="ENOG502R69E">
    <property type="taxonomic scope" value="Eukaryota"/>
</dbReference>
<protein>
    <recommendedName>
        <fullName evidence="5">Enamelin</fullName>
    </recommendedName>
</protein>
<feature type="compositionally biased region" description="Polar residues" evidence="1">
    <location>
        <begin position="167"/>
        <end position="189"/>
    </location>
</feature>
<dbReference type="HOGENOM" id="CLU_280412_0_0_1"/>
<dbReference type="GO" id="GO:0070175">
    <property type="term" value="P:positive regulation of enamel mineralization"/>
    <property type="evidence" value="ECO:0000318"/>
    <property type="project" value="GO_Central"/>
</dbReference>
<feature type="region of interest" description="Disordered" evidence="1">
    <location>
        <begin position="314"/>
        <end position="478"/>
    </location>
</feature>
<reference evidence="3 4" key="1">
    <citation type="journal article" date="2007" name="Nature">
        <title>Genome of the marsupial Monodelphis domestica reveals innovation in non-coding sequences.</title>
        <authorList>
            <person name="Mikkelsen T.S."/>
            <person name="Wakefield M.J."/>
            <person name="Aken B."/>
            <person name="Amemiya C.T."/>
            <person name="Chang J.L."/>
            <person name="Duke S."/>
            <person name="Garber M."/>
            <person name="Gentles A.J."/>
            <person name="Goodstadt L."/>
            <person name="Heger A."/>
            <person name="Jurka J."/>
            <person name="Kamal M."/>
            <person name="Mauceli E."/>
            <person name="Searle S.M."/>
            <person name="Sharpe T."/>
            <person name="Baker M.L."/>
            <person name="Batzer M.A."/>
            <person name="Benos P.V."/>
            <person name="Belov K."/>
            <person name="Clamp M."/>
            <person name="Cook A."/>
            <person name="Cuff J."/>
            <person name="Das R."/>
            <person name="Davidow L."/>
            <person name="Deakin J.E."/>
            <person name="Fazzari M.J."/>
            <person name="Glass J.L."/>
            <person name="Grabherr M."/>
            <person name="Greally J.M."/>
            <person name="Gu W."/>
            <person name="Hore T.A."/>
            <person name="Huttley G.A."/>
            <person name="Kleber M."/>
            <person name="Jirtle R.L."/>
            <person name="Koina E."/>
            <person name="Lee J.T."/>
            <person name="Mahony S."/>
            <person name="Marra M.A."/>
            <person name="Miller R.D."/>
            <person name="Nicholls R.D."/>
            <person name="Oda M."/>
            <person name="Papenfuss A.T."/>
            <person name="Parra Z.E."/>
            <person name="Pollock D.D."/>
            <person name="Ray D.A."/>
            <person name="Schein J.E."/>
            <person name="Speed T.P."/>
            <person name="Thompson K."/>
            <person name="VandeBerg J.L."/>
            <person name="Wade C.M."/>
            <person name="Walker J.A."/>
            <person name="Waters P.D."/>
            <person name="Webber C."/>
            <person name="Weidman J.R."/>
            <person name="Xie X."/>
            <person name="Zody M.C."/>
            <person name="Baldwin J."/>
            <person name="Abdouelleil A."/>
            <person name="Abdulkadir J."/>
            <person name="Abebe A."/>
            <person name="Abera B."/>
            <person name="Abreu J."/>
            <person name="Acer S.C."/>
            <person name="Aftuck L."/>
            <person name="Alexander A."/>
            <person name="An P."/>
            <person name="Anderson E."/>
            <person name="Anderson S."/>
            <person name="Arachi H."/>
            <person name="Azer M."/>
            <person name="Bachantsang P."/>
            <person name="Barry A."/>
            <person name="Bayul T."/>
            <person name="Berlin A."/>
            <person name="Bessette D."/>
            <person name="Bloom T."/>
            <person name="Bloom T."/>
            <person name="Boguslavskiy L."/>
            <person name="Bonnet C."/>
            <person name="Boukhgalter B."/>
            <person name="Bourzgui I."/>
            <person name="Brown A."/>
            <person name="Cahill P."/>
            <person name="Channer S."/>
            <person name="Cheshatsang Y."/>
            <person name="Chuda L."/>
            <person name="Citroen M."/>
            <person name="Collymore A."/>
            <person name="Cooke P."/>
            <person name="Costello M."/>
            <person name="D'Aco K."/>
            <person name="Daza R."/>
            <person name="De Haan G."/>
            <person name="DeGray S."/>
            <person name="DeMaso C."/>
            <person name="Dhargay N."/>
            <person name="Dooley K."/>
            <person name="Dooley E."/>
            <person name="Doricent M."/>
            <person name="Dorje P."/>
            <person name="Dorjee K."/>
            <person name="Dupes A."/>
            <person name="Elong R."/>
            <person name="Falk J."/>
            <person name="Farina A."/>
            <person name="Faro S."/>
            <person name="Ferguson D."/>
            <person name="Fisher S."/>
            <person name="Foley C.D."/>
            <person name="Franke A."/>
            <person name="Friedrich D."/>
            <person name="Gadbois L."/>
            <person name="Gearin G."/>
            <person name="Gearin C.R."/>
            <person name="Giannoukos G."/>
            <person name="Goode T."/>
            <person name="Graham J."/>
            <person name="Grandbois E."/>
            <person name="Grewal S."/>
            <person name="Gyaltsen K."/>
            <person name="Hafez N."/>
            <person name="Hagos B."/>
            <person name="Hall J."/>
            <person name="Henson C."/>
            <person name="Hollinger A."/>
            <person name="Honan T."/>
            <person name="Huard M.D."/>
            <person name="Hughes L."/>
            <person name="Hurhula B."/>
            <person name="Husby M.E."/>
            <person name="Kamat A."/>
            <person name="Kanga B."/>
            <person name="Kashin S."/>
            <person name="Khazanovich D."/>
            <person name="Kisner P."/>
            <person name="Lance K."/>
            <person name="Lara M."/>
            <person name="Lee W."/>
            <person name="Lennon N."/>
            <person name="Letendre F."/>
            <person name="LeVine R."/>
            <person name="Lipovsky A."/>
            <person name="Liu X."/>
            <person name="Liu J."/>
            <person name="Liu S."/>
            <person name="Lokyitsang T."/>
            <person name="Lokyitsang Y."/>
            <person name="Lubonja R."/>
            <person name="Lui A."/>
            <person name="MacDonald P."/>
            <person name="Magnisalis V."/>
            <person name="Maru K."/>
            <person name="Matthews C."/>
            <person name="McCusker W."/>
            <person name="McDonough S."/>
            <person name="Mehta T."/>
            <person name="Meldrim J."/>
            <person name="Meneus L."/>
            <person name="Mihai O."/>
            <person name="Mihalev A."/>
            <person name="Mihova T."/>
            <person name="Mittelman R."/>
            <person name="Mlenga V."/>
            <person name="Montmayeur A."/>
            <person name="Mulrain L."/>
            <person name="Navidi A."/>
            <person name="Naylor J."/>
            <person name="Negash T."/>
            <person name="Nguyen T."/>
            <person name="Nguyen N."/>
            <person name="Nicol R."/>
            <person name="Norbu C."/>
            <person name="Norbu N."/>
            <person name="Novod N."/>
            <person name="O'Neill B."/>
            <person name="Osman S."/>
            <person name="Markiewicz E."/>
            <person name="Oyono O.L."/>
            <person name="Patti C."/>
            <person name="Phunkhang P."/>
            <person name="Pierre F."/>
            <person name="Priest M."/>
            <person name="Raghuraman S."/>
            <person name="Rege F."/>
            <person name="Reyes R."/>
            <person name="Rise C."/>
            <person name="Rogov P."/>
            <person name="Ross K."/>
            <person name="Ryan E."/>
            <person name="Settipalli S."/>
            <person name="Shea T."/>
            <person name="Sherpa N."/>
            <person name="Shi L."/>
            <person name="Shih D."/>
            <person name="Sparrow T."/>
            <person name="Spaulding J."/>
            <person name="Stalker J."/>
            <person name="Stange-Thomann N."/>
            <person name="Stavropoulos S."/>
            <person name="Stone C."/>
            <person name="Strader C."/>
            <person name="Tesfaye S."/>
            <person name="Thomson T."/>
            <person name="Thoulutsang Y."/>
            <person name="Thoulutsang D."/>
            <person name="Topham K."/>
            <person name="Topping I."/>
            <person name="Tsamla T."/>
            <person name="Vassiliev H."/>
            <person name="Vo A."/>
            <person name="Wangchuk T."/>
            <person name="Wangdi T."/>
            <person name="Weiand M."/>
            <person name="Wilkinson J."/>
            <person name="Wilson A."/>
            <person name="Yadav S."/>
            <person name="Young G."/>
            <person name="Yu Q."/>
            <person name="Zembek L."/>
            <person name="Zhong D."/>
            <person name="Zimmer A."/>
            <person name="Zwirko Z."/>
            <person name="Jaffe D.B."/>
            <person name="Alvarez P."/>
            <person name="Brockman W."/>
            <person name="Butler J."/>
            <person name="Chin C."/>
            <person name="Gnerre S."/>
            <person name="MacCallum I."/>
            <person name="Graves J.A."/>
            <person name="Ponting C.P."/>
            <person name="Breen M."/>
            <person name="Samollow P.B."/>
            <person name="Lander E.S."/>
            <person name="Lindblad-Toh K."/>
        </authorList>
    </citation>
    <scope>NUCLEOTIDE SEQUENCE [LARGE SCALE GENOMIC DNA]</scope>
</reference>
<dbReference type="PANTHER" id="PTHR16784">
    <property type="entry name" value="ENAMELIN"/>
    <property type="match status" value="1"/>
</dbReference>
<dbReference type="InterPro" id="IPR015673">
    <property type="entry name" value="Enamelin"/>
</dbReference>
<reference evidence="3" key="2">
    <citation type="submission" date="2025-08" db="UniProtKB">
        <authorList>
            <consortium name="Ensembl"/>
        </authorList>
    </citation>
    <scope>IDENTIFICATION</scope>
</reference>
<evidence type="ECO:0000256" key="2">
    <source>
        <dbReference type="SAM" id="SignalP"/>
    </source>
</evidence>
<feature type="region of interest" description="Disordered" evidence="1">
    <location>
        <begin position="153"/>
        <end position="256"/>
    </location>
</feature>
<proteinExistence type="predicted"/>
<feature type="compositionally biased region" description="Polar residues" evidence="1">
    <location>
        <begin position="359"/>
        <end position="368"/>
    </location>
</feature>
<feature type="region of interest" description="Disordered" evidence="1">
    <location>
        <begin position="945"/>
        <end position="971"/>
    </location>
</feature>
<dbReference type="Pfam" id="PF15362">
    <property type="entry name" value="Enamelin"/>
    <property type="match status" value="1"/>
</dbReference>
<feature type="compositionally biased region" description="Acidic residues" evidence="1">
    <location>
        <begin position="574"/>
        <end position="583"/>
    </location>
</feature>
<dbReference type="GO" id="GO:0097186">
    <property type="term" value="P:amelogenesis"/>
    <property type="evidence" value="ECO:0000318"/>
    <property type="project" value="GO_Central"/>
</dbReference>
<dbReference type="InParanoid" id="F7FNM5"/>
<dbReference type="FunCoup" id="F7FNM5">
    <property type="interactions" value="15"/>
</dbReference>
<dbReference type="Proteomes" id="UP000002280">
    <property type="component" value="Chromosome 5"/>
</dbReference>
<feature type="region of interest" description="Disordered" evidence="1">
    <location>
        <begin position="533"/>
        <end position="637"/>
    </location>
</feature>
<organism evidence="3 4">
    <name type="scientific">Monodelphis domestica</name>
    <name type="common">Gray short-tailed opossum</name>
    <dbReference type="NCBI Taxonomy" id="13616"/>
    <lineage>
        <taxon>Eukaryota</taxon>
        <taxon>Metazoa</taxon>
        <taxon>Chordata</taxon>
        <taxon>Craniata</taxon>
        <taxon>Vertebrata</taxon>
        <taxon>Euteleostomi</taxon>
        <taxon>Mammalia</taxon>
        <taxon>Metatheria</taxon>
        <taxon>Didelphimorphia</taxon>
        <taxon>Didelphidae</taxon>
        <taxon>Monodelphis</taxon>
    </lineage>
</organism>
<dbReference type="STRING" id="13616.ENSMODP00000023818"/>
<dbReference type="Bgee" id="ENSMODG00000019080">
    <property type="expression patterns" value="Expressed in extraembryonic membrane and 1 other cell type or tissue"/>
</dbReference>
<reference evidence="3" key="3">
    <citation type="submission" date="2025-09" db="UniProtKB">
        <authorList>
            <consortium name="Ensembl"/>
        </authorList>
    </citation>
    <scope>IDENTIFICATION</scope>
</reference>
<name>F7FNM5_MONDO</name>
<dbReference type="GeneTree" id="ENSGT00440000037826"/>
<feature type="compositionally biased region" description="Basic and acidic residues" evidence="1">
    <location>
        <begin position="585"/>
        <end position="598"/>
    </location>
</feature>
<feature type="compositionally biased region" description="Polar residues" evidence="1">
    <location>
        <begin position="379"/>
        <end position="398"/>
    </location>
</feature>
<feature type="compositionally biased region" description="Basic and acidic residues" evidence="1">
    <location>
        <begin position="619"/>
        <end position="635"/>
    </location>
</feature>
<dbReference type="GO" id="GO:0036305">
    <property type="term" value="P:ameloblast differentiation"/>
    <property type="evidence" value="ECO:0000318"/>
    <property type="project" value="GO_Central"/>
</dbReference>
<evidence type="ECO:0000313" key="3">
    <source>
        <dbReference type="Ensembl" id="ENSMODP00000023818.3"/>
    </source>
</evidence>
<evidence type="ECO:0008006" key="5">
    <source>
        <dbReference type="Google" id="ProtNLM"/>
    </source>
</evidence>
<dbReference type="AlphaFoldDB" id="F7FNM5"/>
<feature type="signal peptide" evidence="2">
    <location>
        <begin position="1"/>
        <end position="16"/>
    </location>
</feature>
<feature type="region of interest" description="Disordered" evidence="1">
    <location>
        <begin position="848"/>
        <end position="906"/>
    </location>
</feature>
<feature type="compositionally biased region" description="Basic and acidic residues" evidence="1">
    <location>
        <begin position="459"/>
        <end position="468"/>
    </location>
</feature>
<feature type="compositionally biased region" description="Polar residues" evidence="1">
    <location>
        <begin position="883"/>
        <end position="906"/>
    </location>
</feature>
<feature type="compositionally biased region" description="Polar residues" evidence="1">
    <location>
        <begin position="405"/>
        <end position="416"/>
    </location>
</feature>
<dbReference type="OMA" id="WNSWDHR"/>
<dbReference type="GO" id="GO:0030345">
    <property type="term" value="F:structural constituent of tooth enamel"/>
    <property type="evidence" value="ECO:0000318"/>
    <property type="project" value="GO_Central"/>
</dbReference>
<dbReference type="Ensembl" id="ENSMODT00000024242.3">
    <property type="protein sequence ID" value="ENSMODP00000023818.3"/>
    <property type="gene ID" value="ENSMODG00000019080.3"/>
</dbReference>
<keyword evidence="2" id="KW-0732">Signal</keyword>
<feature type="region of interest" description="Disordered" evidence="1">
    <location>
        <begin position="664"/>
        <end position="685"/>
    </location>
</feature>
<sequence>MKTLLMFLSLFSCSIAMPMQMPRMGGFGSKSEEVCVASPMAHLGPLYGYNIRLPQQFPQIQMPVWPQPPPNAWLPRIPSSHCQRSHQQHQSHLQSSPQKQYPPFGNGMFPFHQPPWHIPQVSECWLFNPYFGYFGYHGFGGRPPYYSEEMFEQDFEKPKEEDPPKVESTTAAPPTNSTVPETNSTQATVPVSGGSQGGNETSTTGNEAEVQNPGINLAPAVNVSGQDGPGSQVPPGPYQPTILENSPNPNLRGFPISRQWSQTSFPVGPRLMGPFYRNYPNQRSYQWPSLAYVSKQIVRPGNTAYQKVYPYISKSNSPNHVSNPANNRRKPQGPTKQPEEINGGLAGPKLGTAHKEEQIQNPKENSVTQRERITFPTRDPTSTWRNSQGYETNKSNYKLTPPQGSPSVPSVNSVDQPENYYPRVDSRRFPASIQASNFPKGIVSEPRKGPSDSEINPPEIKHGTHQTDEGPYPPKESFFLRSNTWNLQKGSPIFEDEPTKQEGSLLYPALGARENVPYPEYVPYDPQRSSLYARGNMWDEGDEFPGTFRPAGQPGNPLHSLNSPSGQRHRSTDNEEDPIDPTGDEFYRGPDAGGKESNFKGSQVRYRERYPYAPSHPSKPKEYPQHSTDNLERQRNPSYGEYYPWHFPPYNFAPPLTPPRENSGYYYPPNALEQEESTPSPSWGSWDQKNYVPAKKGRIPYYNRYFWDQATNLHKSAASALEQREHQPHSSSFPAGLRGSLTYQETENLNYDSVHNNRINTPEKGQFPVTDSVIQNNLIYQGEVYSYSPASQRSPCCAGESPGPRESPLISLDYSPPFGLVSGDDGERNPPTTEGIHMKHARHIIYSTDIQPNQRNSSEKNLSEKGANPDPFRADTAMLKKSSPCSKRSPAGQTESVPFSEADSLQANMPCRKSNLRGEGNNVLAKILGVNQFNARTSNLIPEELEAPEENLGPENIQSEGGGSEGRVKQKGVPNIQKVPCLHSKLKDHLLSSTGAPLGKRRPGLSTGEPAMVSAQPSSTLTGLTAREQLGGTNIDPLVASEPPLSFPSLSIPKNAEFQDCLLLHS</sequence>
<feature type="region of interest" description="Disordered" evidence="1">
    <location>
        <begin position="993"/>
        <end position="1015"/>
    </location>
</feature>
<feature type="compositionally biased region" description="Basic and acidic residues" evidence="1">
    <location>
        <begin position="154"/>
        <end position="165"/>
    </location>
</feature>
<dbReference type="GO" id="GO:0031012">
    <property type="term" value="C:extracellular matrix"/>
    <property type="evidence" value="ECO:0000318"/>
    <property type="project" value="GO_Central"/>
</dbReference>
<feature type="compositionally biased region" description="Polar residues" evidence="1">
    <location>
        <begin position="314"/>
        <end position="326"/>
    </location>
</feature>
<feature type="region of interest" description="Disordered" evidence="1">
    <location>
        <begin position="718"/>
        <end position="737"/>
    </location>
</feature>
<keyword evidence="4" id="KW-1185">Reference proteome</keyword>